<evidence type="ECO:0000256" key="2">
    <source>
        <dbReference type="ARBA" id="ARBA00022801"/>
    </source>
</evidence>
<accession>A0A955I2K7</accession>
<dbReference type="Gene3D" id="3.90.950.10">
    <property type="match status" value="1"/>
</dbReference>
<dbReference type="InterPro" id="IPR029001">
    <property type="entry name" value="ITPase-like_fam"/>
</dbReference>
<dbReference type="SUPFAM" id="SSF52972">
    <property type="entry name" value="ITPase-like"/>
    <property type="match status" value="1"/>
</dbReference>
<dbReference type="Pfam" id="PF01725">
    <property type="entry name" value="Ham1p_like"/>
    <property type="match status" value="1"/>
</dbReference>
<dbReference type="EMBL" id="JAGQLN010000011">
    <property type="protein sequence ID" value="MCA9376919.1"/>
    <property type="molecule type" value="Genomic_DNA"/>
</dbReference>
<dbReference type="PANTHER" id="PTHR11067">
    <property type="entry name" value="INOSINE TRIPHOSPHATE PYROPHOSPHATASE/HAM1 PROTEIN"/>
    <property type="match status" value="1"/>
</dbReference>
<organism evidence="3 4">
    <name type="scientific">Candidatus Dojkabacteria bacterium</name>
    <dbReference type="NCBI Taxonomy" id="2099670"/>
    <lineage>
        <taxon>Bacteria</taxon>
        <taxon>Candidatus Dojkabacteria</taxon>
    </lineage>
</organism>
<protein>
    <recommendedName>
        <fullName evidence="5">IMP dehydrogenase/GMP reductase domain-containing protein</fullName>
    </recommendedName>
</protein>
<dbReference type="PANTHER" id="PTHR11067:SF9">
    <property type="entry name" value="INOSINE TRIPHOSPHATE PYROPHOSPHATASE"/>
    <property type="match status" value="1"/>
</dbReference>
<dbReference type="InterPro" id="IPR002637">
    <property type="entry name" value="RdgB/HAM1"/>
</dbReference>
<keyword evidence="2" id="KW-0378">Hydrolase</keyword>
<evidence type="ECO:0000313" key="3">
    <source>
        <dbReference type="EMBL" id="MCA9376919.1"/>
    </source>
</evidence>
<proteinExistence type="inferred from homology"/>
<dbReference type="AlphaFoldDB" id="A0A955I2K7"/>
<comment type="similarity">
    <text evidence="1">Belongs to the HAM1 NTPase family.</text>
</comment>
<dbReference type="GO" id="GO:0005737">
    <property type="term" value="C:cytoplasm"/>
    <property type="evidence" value="ECO:0007669"/>
    <property type="project" value="TreeGrafter"/>
</dbReference>
<dbReference type="GO" id="GO:0047429">
    <property type="term" value="F:nucleoside triphosphate diphosphatase activity"/>
    <property type="evidence" value="ECO:0007669"/>
    <property type="project" value="InterPro"/>
</dbReference>
<evidence type="ECO:0008006" key="5">
    <source>
        <dbReference type="Google" id="ProtNLM"/>
    </source>
</evidence>
<dbReference type="InterPro" id="IPR013785">
    <property type="entry name" value="Aldolase_TIM"/>
</dbReference>
<evidence type="ECO:0000256" key="1">
    <source>
        <dbReference type="ARBA" id="ARBA00008023"/>
    </source>
</evidence>
<dbReference type="SUPFAM" id="SSF51412">
    <property type="entry name" value="Inosine monophosphate dehydrogenase (IMPDH)"/>
    <property type="match status" value="1"/>
</dbReference>
<name>A0A955I2K7_9BACT</name>
<dbReference type="CDD" id="cd00515">
    <property type="entry name" value="HAM1"/>
    <property type="match status" value="1"/>
</dbReference>
<dbReference type="GO" id="GO:0009143">
    <property type="term" value="P:nucleoside triphosphate catabolic process"/>
    <property type="evidence" value="ECO:0007669"/>
    <property type="project" value="InterPro"/>
</dbReference>
<dbReference type="Proteomes" id="UP000741282">
    <property type="component" value="Unassembled WGS sequence"/>
</dbReference>
<sequence>MPRKIYYSRPITINKVLHTKNDTQISKQSENYIEVSTSNENKLREIRRILKKYEVIGVDLNIEEIQSSDPYKVISEKAKTAFEANGYNPILVEDTSLDIKGLDGKPGTYVNDFCSSVNGRRMIATEWLKGKDRSAIARVLLGIFDGVDVKYWEGTVVGEISEELLGSYGFGWDDMFIPVSEDNPQKKTFAQMSAEEKDRLSMRRKALKAFQKDPFKFGYPVYQLPEPYEQELQRVQLDQITDGKARKFAYKLECLESNNRIKKDMTATKYSNIHRTDNSYFTRFLLNPNTPSLGLMLTDVDRKHLKLQKNGDPYLWQMGPERRHLALVQRADFFMRHQNPNVHQILDRLDQDRENFPKRNNRRSITLEHALGIEGYSTVTQTLSLKEIGYKKLSSPNYASRSRSSDSGLYTIIGKHARSIYAIGCLPWVSGWRDVIVTAALGHMPVFVHRNNINAIDFNNQIRLISESIRTIKELGLPELAEKRALGNIGAALGCDPKEDLRKAKRLFKETGTKLFRIYTINSDPRVKETALALRQYFGDQIEIFVGQIADMKQCYELIANDIQVDGLIAGHGGGRQCTSATNGMALTTLEELYNLLINRDFNNTTIMVEGGIGTSVGALLVMGVDGILRNAQLASCVIEQGDLYFEHRNGEFCQPYHGSASAPTMIIESYHKDNANSRLFPSGRTKNVEGKSGYIYYREKANSMTFDIDQFKHYAARTLADLGVGSIWELREFLDKNNDELLRIVSADAAYTASAWRG</sequence>
<reference evidence="3" key="1">
    <citation type="submission" date="2020-04" db="EMBL/GenBank/DDBJ databases">
        <authorList>
            <person name="Zhang T."/>
        </authorList>
    </citation>
    <scope>NUCLEOTIDE SEQUENCE</scope>
    <source>
        <strain evidence="3">HKST-UBA17</strain>
    </source>
</reference>
<gene>
    <name evidence="3" type="ORF">KC685_03305</name>
</gene>
<comment type="caution">
    <text evidence="3">The sequence shown here is derived from an EMBL/GenBank/DDBJ whole genome shotgun (WGS) entry which is preliminary data.</text>
</comment>
<reference evidence="3" key="2">
    <citation type="journal article" date="2021" name="Microbiome">
        <title>Successional dynamics and alternative stable states in a saline activated sludge microbial community over 9 years.</title>
        <authorList>
            <person name="Wang Y."/>
            <person name="Ye J."/>
            <person name="Ju F."/>
            <person name="Liu L."/>
            <person name="Boyd J.A."/>
            <person name="Deng Y."/>
            <person name="Parks D.H."/>
            <person name="Jiang X."/>
            <person name="Yin X."/>
            <person name="Woodcroft B.J."/>
            <person name="Tyson G.W."/>
            <person name="Hugenholtz P."/>
            <person name="Polz M.F."/>
            <person name="Zhang T."/>
        </authorList>
    </citation>
    <scope>NUCLEOTIDE SEQUENCE</scope>
    <source>
        <strain evidence="3">HKST-UBA17</strain>
    </source>
</reference>
<evidence type="ECO:0000313" key="4">
    <source>
        <dbReference type="Proteomes" id="UP000741282"/>
    </source>
</evidence>
<dbReference type="Gene3D" id="3.20.20.70">
    <property type="entry name" value="Aldolase class I"/>
    <property type="match status" value="1"/>
</dbReference>